<dbReference type="AlphaFoldDB" id="A0A2H5QJW7"/>
<feature type="transmembrane region" description="Helical" evidence="2">
    <location>
        <begin position="43"/>
        <end position="70"/>
    </location>
</feature>
<dbReference type="EMBL" id="BDQV01000437">
    <property type="protein sequence ID" value="GAY64926.1"/>
    <property type="molecule type" value="Genomic_DNA"/>
</dbReference>
<feature type="compositionally biased region" description="Polar residues" evidence="1">
    <location>
        <begin position="102"/>
        <end position="117"/>
    </location>
</feature>
<keyword evidence="4" id="KW-1185">Reference proteome</keyword>
<dbReference type="PANTHER" id="PTHR34964:SF1">
    <property type="entry name" value="MEMBRANE LIPOPROTEIN"/>
    <property type="match status" value="1"/>
</dbReference>
<protein>
    <submittedName>
        <fullName evidence="3">Uncharacterized protein</fullName>
    </submittedName>
</protein>
<evidence type="ECO:0000256" key="2">
    <source>
        <dbReference type="SAM" id="Phobius"/>
    </source>
</evidence>
<keyword evidence="2" id="KW-1133">Transmembrane helix</keyword>
<accession>A0A2H5QJW7</accession>
<evidence type="ECO:0000313" key="3">
    <source>
        <dbReference type="EMBL" id="GAY64926.1"/>
    </source>
</evidence>
<dbReference type="PANTHER" id="PTHR34964">
    <property type="entry name" value="MEMBRANE LIPOPROTEIN-RELATED"/>
    <property type="match status" value="1"/>
</dbReference>
<feature type="region of interest" description="Disordered" evidence="1">
    <location>
        <begin position="87"/>
        <end position="157"/>
    </location>
</feature>
<evidence type="ECO:0000313" key="4">
    <source>
        <dbReference type="Proteomes" id="UP000236630"/>
    </source>
</evidence>
<organism evidence="3 4">
    <name type="scientific">Citrus unshiu</name>
    <name type="common">Satsuma mandarin</name>
    <name type="synonym">Citrus nobilis var. unshiu</name>
    <dbReference type="NCBI Taxonomy" id="55188"/>
    <lineage>
        <taxon>Eukaryota</taxon>
        <taxon>Viridiplantae</taxon>
        <taxon>Streptophyta</taxon>
        <taxon>Embryophyta</taxon>
        <taxon>Tracheophyta</taxon>
        <taxon>Spermatophyta</taxon>
        <taxon>Magnoliopsida</taxon>
        <taxon>eudicotyledons</taxon>
        <taxon>Gunneridae</taxon>
        <taxon>Pentapetalae</taxon>
        <taxon>rosids</taxon>
        <taxon>malvids</taxon>
        <taxon>Sapindales</taxon>
        <taxon>Rutaceae</taxon>
        <taxon>Aurantioideae</taxon>
        <taxon>Citrus</taxon>
    </lineage>
</organism>
<name>A0A2H5QJW7_CITUN</name>
<dbReference type="Proteomes" id="UP000236630">
    <property type="component" value="Unassembled WGS sequence"/>
</dbReference>
<feature type="compositionally biased region" description="Basic and acidic residues" evidence="1">
    <location>
        <begin position="134"/>
        <end position="148"/>
    </location>
</feature>
<reference evidence="3 4" key="1">
    <citation type="journal article" date="2017" name="Front. Genet.">
        <title>Draft sequencing of the heterozygous diploid genome of Satsuma (Citrus unshiu Marc.) using a hybrid assembly approach.</title>
        <authorList>
            <person name="Shimizu T."/>
            <person name="Tanizawa Y."/>
            <person name="Mochizuki T."/>
            <person name="Nagasaki H."/>
            <person name="Yoshioka T."/>
            <person name="Toyoda A."/>
            <person name="Fujiyama A."/>
            <person name="Kaminuma E."/>
            <person name="Nakamura Y."/>
        </authorList>
    </citation>
    <scope>NUCLEOTIDE SEQUENCE [LARGE SCALE GENOMIC DNA]</scope>
    <source>
        <strain evidence="4">cv. Miyagawa wase</strain>
    </source>
</reference>
<comment type="caution">
    <text evidence="3">The sequence shown here is derived from an EMBL/GenBank/DDBJ whole genome shotgun (WGS) entry which is preliminary data.</text>
</comment>
<sequence>MPVLDPTAGYAAIWMVSCFLCLSIAVGGSFLVMYMILPESDSTYWLPIAGVTLVCLPWLFWFCTCFYRIISRLSGVRMSIGGVAGGAGGGGGGGGSSRGRNIASSNHGAGNVNNYGDSSGRDNNNNQNAIDNNGQERKEDSVRSRESEIPLSSSMAP</sequence>
<feature type="compositionally biased region" description="Gly residues" evidence="1">
    <location>
        <begin position="87"/>
        <end position="97"/>
    </location>
</feature>
<feature type="transmembrane region" description="Helical" evidence="2">
    <location>
        <begin position="12"/>
        <end position="37"/>
    </location>
</feature>
<evidence type="ECO:0000256" key="1">
    <source>
        <dbReference type="SAM" id="MobiDB-lite"/>
    </source>
</evidence>
<proteinExistence type="predicted"/>
<gene>
    <name evidence="3" type="ORF">CUMW_237320</name>
</gene>
<keyword evidence="2" id="KW-0812">Transmembrane</keyword>
<feature type="compositionally biased region" description="Low complexity" evidence="1">
    <location>
        <begin position="123"/>
        <end position="133"/>
    </location>
</feature>
<keyword evidence="2" id="KW-0472">Membrane</keyword>